<name>A0A5B7SY98_9FLAO</name>
<comment type="similarity">
    <text evidence="2">Belongs to the RelE toxin family.</text>
</comment>
<dbReference type="KEGG" id="asag:FGM00_17080"/>
<dbReference type="EMBL" id="CP040710">
    <property type="protein sequence ID" value="QCX01744.1"/>
    <property type="molecule type" value="Genomic_DNA"/>
</dbReference>
<protein>
    <recommendedName>
        <fullName evidence="2">Toxin</fullName>
    </recommendedName>
</protein>
<sequence length="103" mass="11996">MSIMLKSSYVISAKARGDIKSIAKYTIKEFGESQSLKYANGLKDILWELANNPELGRRYVAVKDKMLLRYRYKSHVVFYYIESKGIFIVRILGGRMDFPKHLK</sequence>
<dbReference type="PIRSF" id="PIRSF029218">
    <property type="entry name" value="ParE"/>
    <property type="match status" value="1"/>
</dbReference>
<dbReference type="AlphaFoldDB" id="A0A5B7SY98"/>
<dbReference type="Gene3D" id="3.30.2310.20">
    <property type="entry name" value="RelE-like"/>
    <property type="match status" value="1"/>
</dbReference>
<dbReference type="OrthoDB" id="7173315at2"/>
<proteinExistence type="inferred from homology"/>
<dbReference type="InterPro" id="IPR007712">
    <property type="entry name" value="RelE/ParE_toxin"/>
</dbReference>
<dbReference type="Proteomes" id="UP000310017">
    <property type="component" value="Chromosome"/>
</dbReference>
<dbReference type="Pfam" id="PF05016">
    <property type="entry name" value="ParE_toxin"/>
    <property type="match status" value="1"/>
</dbReference>
<evidence type="ECO:0000256" key="1">
    <source>
        <dbReference type="ARBA" id="ARBA00022649"/>
    </source>
</evidence>
<reference evidence="3 4" key="1">
    <citation type="submission" date="2019-05" db="EMBL/GenBank/DDBJ databases">
        <title>Genome sequencing of F202Z8.</title>
        <authorList>
            <person name="Kwon Y.M."/>
        </authorList>
    </citation>
    <scope>NUCLEOTIDE SEQUENCE [LARGE SCALE GENOMIC DNA]</scope>
    <source>
        <strain evidence="3 4">F202Z8</strain>
    </source>
</reference>
<gene>
    <name evidence="3" type="ORF">FGM00_17080</name>
</gene>
<organism evidence="3 4">
    <name type="scientific">Aggregatimonas sangjinii</name>
    <dbReference type="NCBI Taxonomy" id="2583587"/>
    <lineage>
        <taxon>Bacteria</taxon>
        <taxon>Pseudomonadati</taxon>
        <taxon>Bacteroidota</taxon>
        <taxon>Flavobacteriia</taxon>
        <taxon>Flavobacteriales</taxon>
        <taxon>Flavobacteriaceae</taxon>
        <taxon>Aggregatimonas</taxon>
    </lineage>
</organism>
<evidence type="ECO:0000313" key="3">
    <source>
        <dbReference type="EMBL" id="QCX01744.1"/>
    </source>
</evidence>
<evidence type="ECO:0000256" key="2">
    <source>
        <dbReference type="PIRNR" id="PIRNR029218"/>
    </source>
</evidence>
<keyword evidence="1" id="KW-1277">Toxin-antitoxin system</keyword>
<evidence type="ECO:0000313" key="4">
    <source>
        <dbReference type="Proteomes" id="UP000310017"/>
    </source>
</evidence>
<keyword evidence="4" id="KW-1185">Reference proteome</keyword>
<dbReference type="InterPro" id="IPR028344">
    <property type="entry name" value="ParE1/4"/>
</dbReference>
<accession>A0A5B7SY98</accession>
<dbReference type="InterPro" id="IPR035093">
    <property type="entry name" value="RelE/ParE_toxin_dom_sf"/>
</dbReference>